<evidence type="ECO:0000256" key="5">
    <source>
        <dbReference type="ARBA" id="ARBA00023157"/>
    </source>
</evidence>
<proteinExistence type="inferred from homology"/>
<dbReference type="Proteomes" id="UP000307440">
    <property type="component" value="Unassembled WGS sequence"/>
</dbReference>
<evidence type="ECO:0000256" key="4">
    <source>
        <dbReference type="ARBA" id="ARBA00022525"/>
    </source>
</evidence>
<evidence type="ECO:0000256" key="3">
    <source>
        <dbReference type="ARBA" id="ARBA00022512"/>
    </source>
</evidence>
<reference evidence="7 8" key="1">
    <citation type="journal article" date="2019" name="Nat. Ecol. Evol.">
        <title>Megaphylogeny resolves global patterns of mushroom evolution.</title>
        <authorList>
            <person name="Varga T."/>
            <person name="Krizsan K."/>
            <person name="Foldi C."/>
            <person name="Dima B."/>
            <person name="Sanchez-Garcia M."/>
            <person name="Sanchez-Ramirez S."/>
            <person name="Szollosi G.J."/>
            <person name="Szarkandi J.G."/>
            <person name="Papp V."/>
            <person name="Albert L."/>
            <person name="Andreopoulos W."/>
            <person name="Angelini C."/>
            <person name="Antonin V."/>
            <person name="Barry K.W."/>
            <person name="Bougher N.L."/>
            <person name="Buchanan P."/>
            <person name="Buyck B."/>
            <person name="Bense V."/>
            <person name="Catcheside P."/>
            <person name="Chovatia M."/>
            <person name="Cooper J."/>
            <person name="Damon W."/>
            <person name="Desjardin D."/>
            <person name="Finy P."/>
            <person name="Geml J."/>
            <person name="Haridas S."/>
            <person name="Hughes K."/>
            <person name="Justo A."/>
            <person name="Karasinski D."/>
            <person name="Kautmanova I."/>
            <person name="Kiss B."/>
            <person name="Kocsube S."/>
            <person name="Kotiranta H."/>
            <person name="LaButti K.M."/>
            <person name="Lechner B.E."/>
            <person name="Liimatainen K."/>
            <person name="Lipzen A."/>
            <person name="Lukacs Z."/>
            <person name="Mihaltcheva S."/>
            <person name="Morgado L.N."/>
            <person name="Niskanen T."/>
            <person name="Noordeloos M.E."/>
            <person name="Ohm R.A."/>
            <person name="Ortiz-Santana B."/>
            <person name="Ovrebo C."/>
            <person name="Racz N."/>
            <person name="Riley R."/>
            <person name="Savchenko A."/>
            <person name="Shiryaev A."/>
            <person name="Soop K."/>
            <person name="Spirin V."/>
            <person name="Szebenyi C."/>
            <person name="Tomsovsky M."/>
            <person name="Tulloss R.E."/>
            <person name="Uehling J."/>
            <person name="Grigoriev I.V."/>
            <person name="Vagvolgyi C."/>
            <person name="Papp T."/>
            <person name="Martin F.M."/>
            <person name="Miettinen O."/>
            <person name="Hibbett D.S."/>
            <person name="Nagy L.G."/>
        </authorList>
    </citation>
    <scope>NUCLEOTIDE SEQUENCE [LARGE SCALE GENOMIC DNA]</scope>
    <source>
        <strain evidence="7 8">CBS 121175</strain>
    </source>
</reference>
<dbReference type="CDD" id="cd23507">
    <property type="entry name" value="hydrophobin_I"/>
    <property type="match status" value="1"/>
</dbReference>
<protein>
    <recommendedName>
        <fullName evidence="6">Hydrophobin</fullName>
    </recommendedName>
</protein>
<organism evidence="7 8">
    <name type="scientific">Coprinopsis marcescibilis</name>
    <name type="common">Agaric fungus</name>
    <name type="synonym">Psathyrella marcescibilis</name>
    <dbReference type="NCBI Taxonomy" id="230819"/>
    <lineage>
        <taxon>Eukaryota</taxon>
        <taxon>Fungi</taxon>
        <taxon>Dikarya</taxon>
        <taxon>Basidiomycota</taxon>
        <taxon>Agaricomycotina</taxon>
        <taxon>Agaricomycetes</taxon>
        <taxon>Agaricomycetidae</taxon>
        <taxon>Agaricales</taxon>
        <taxon>Agaricineae</taxon>
        <taxon>Psathyrellaceae</taxon>
        <taxon>Coprinopsis</taxon>
    </lineage>
</organism>
<dbReference type="Pfam" id="PF01185">
    <property type="entry name" value="Hydrophobin"/>
    <property type="match status" value="1"/>
</dbReference>
<comment type="similarity">
    <text evidence="2 6">Belongs to the fungal hydrophobin family.</text>
</comment>
<keyword evidence="6" id="KW-0732">Signal</keyword>
<name>A0A5C3KBF8_COPMA</name>
<dbReference type="GO" id="GO:0005199">
    <property type="term" value="F:structural constituent of cell wall"/>
    <property type="evidence" value="ECO:0007669"/>
    <property type="project" value="InterPro"/>
</dbReference>
<dbReference type="InterPro" id="IPR001338">
    <property type="entry name" value="Class_I_Hydrophobin"/>
</dbReference>
<evidence type="ECO:0000256" key="1">
    <source>
        <dbReference type="ARBA" id="ARBA00004191"/>
    </source>
</evidence>
<evidence type="ECO:0000313" key="7">
    <source>
        <dbReference type="EMBL" id="TFK17399.1"/>
    </source>
</evidence>
<keyword evidence="8" id="KW-1185">Reference proteome</keyword>
<keyword evidence="5 6" id="KW-1015">Disulfide bond</keyword>
<dbReference type="OrthoDB" id="4225815at2759"/>
<feature type="chain" id="PRO_5023158201" description="Hydrophobin" evidence="6">
    <location>
        <begin position="21"/>
        <end position="118"/>
    </location>
</feature>
<gene>
    <name evidence="7" type="ORF">FA15DRAFT_605143</name>
</gene>
<keyword evidence="4 6" id="KW-0964">Secreted</keyword>
<dbReference type="EMBL" id="ML210516">
    <property type="protein sequence ID" value="TFK17399.1"/>
    <property type="molecule type" value="Genomic_DNA"/>
</dbReference>
<dbReference type="AlphaFoldDB" id="A0A5C3KBF8"/>
<evidence type="ECO:0000256" key="2">
    <source>
        <dbReference type="ARBA" id="ARBA00010446"/>
    </source>
</evidence>
<dbReference type="GO" id="GO:0009277">
    <property type="term" value="C:fungal-type cell wall"/>
    <property type="evidence" value="ECO:0007669"/>
    <property type="project" value="InterPro"/>
</dbReference>
<dbReference type="SMART" id="SM00075">
    <property type="entry name" value="HYDRO"/>
    <property type="match status" value="1"/>
</dbReference>
<feature type="signal peptide" evidence="6">
    <location>
        <begin position="1"/>
        <end position="20"/>
    </location>
</feature>
<evidence type="ECO:0000313" key="8">
    <source>
        <dbReference type="Proteomes" id="UP000307440"/>
    </source>
</evidence>
<accession>A0A5C3KBF8</accession>
<evidence type="ECO:0000256" key="6">
    <source>
        <dbReference type="RuleBase" id="RU365009"/>
    </source>
</evidence>
<sequence length="118" mass="11900">MIARLTSALLAISLFAFASAAPGAPKPKAEFEQCNGGEVVCCNALESANNLSEPVKGYLSVLEIDATQLTGQVGVTCTGVNVFGVGASPSCSNQQVCCNSNNFNGVVALGCTPINGSV</sequence>
<keyword evidence="3 6" id="KW-0134">Cell wall</keyword>
<comment type="subcellular location">
    <subcellularLocation>
        <location evidence="1 6">Secreted</location>
        <location evidence="1 6">Cell wall</location>
    </subcellularLocation>
</comment>